<feature type="domain" description="Peptidase S24/S26A/S26B/S26C" evidence="14">
    <location>
        <begin position="120"/>
        <end position="235"/>
    </location>
</feature>
<dbReference type="PRINTS" id="PR00726">
    <property type="entry name" value="LEXASERPTASE"/>
</dbReference>
<dbReference type="CDD" id="cd06529">
    <property type="entry name" value="S24_LexA-like"/>
    <property type="match status" value="1"/>
</dbReference>
<feature type="DNA-binding region" description="H-T-H motif" evidence="12">
    <location>
        <begin position="26"/>
        <end position="46"/>
    </location>
</feature>
<dbReference type="NCBIfam" id="TIGR00498">
    <property type="entry name" value="lexA"/>
    <property type="match status" value="1"/>
</dbReference>
<evidence type="ECO:0000256" key="4">
    <source>
        <dbReference type="ARBA" id="ARBA00022763"/>
    </source>
</evidence>
<dbReference type="Proteomes" id="UP000246058">
    <property type="component" value="Chromosome"/>
</dbReference>
<dbReference type="InterPro" id="IPR039418">
    <property type="entry name" value="LexA-like"/>
</dbReference>
<keyword evidence="5 12" id="KW-0378">Hydrolase</keyword>
<evidence type="ECO:0000256" key="6">
    <source>
        <dbReference type="ARBA" id="ARBA00022813"/>
    </source>
</evidence>
<comment type="similarity">
    <text evidence="1 12 13">Belongs to the peptidase S24 family.</text>
</comment>
<dbReference type="GO" id="GO:0006281">
    <property type="term" value="P:DNA repair"/>
    <property type="evidence" value="ECO:0007669"/>
    <property type="project" value="UniProtKB-UniRule"/>
</dbReference>
<dbReference type="InterPro" id="IPR036388">
    <property type="entry name" value="WH-like_DNA-bd_sf"/>
</dbReference>
<feature type="active site" description="For autocatalytic cleavage activity" evidence="12">
    <location>
        <position position="200"/>
    </location>
</feature>
<dbReference type="HAMAP" id="MF_00015">
    <property type="entry name" value="LexA"/>
    <property type="match status" value="1"/>
</dbReference>
<keyword evidence="10 12" id="KW-0234">DNA repair</keyword>
<dbReference type="Gene3D" id="2.10.109.10">
    <property type="entry name" value="Umud Fragment, subunit A"/>
    <property type="match status" value="1"/>
</dbReference>
<keyword evidence="17" id="KW-1185">Reference proteome</keyword>
<evidence type="ECO:0000256" key="8">
    <source>
        <dbReference type="ARBA" id="ARBA00023125"/>
    </source>
</evidence>
<keyword evidence="6 12" id="KW-0068">Autocatalytic cleavage</keyword>
<dbReference type="InterPro" id="IPR015927">
    <property type="entry name" value="Peptidase_S24_S26A/B/C"/>
</dbReference>
<feature type="active site" description="For autocatalytic cleavage activity" evidence="12">
    <location>
        <position position="162"/>
    </location>
</feature>
<evidence type="ECO:0000256" key="3">
    <source>
        <dbReference type="ARBA" id="ARBA00022705"/>
    </source>
</evidence>
<dbReference type="GO" id="GO:0004252">
    <property type="term" value="F:serine-type endopeptidase activity"/>
    <property type="evidence" value="ECO:0007669"/>
    <property type="project" value="UniProtKB-UniRule"/>
</dbReference>
<name>A0A2U8VP73_9HYPH</name>
<comment type="catalytic activity">
    <reaction evidence="12">
        <text>Hydrolysis of Ala-|-Gly bond in repressor LexA.</text>
        <dbReference type="EC" id="3.4.21.88"/>
    </reaction>
</comment>
<dbReference type="GO" id="GO:0009432">
    <property type="term" value="P:SOS response"/>
    <property type="evidence" value="ECO:0007669"/>
    <property type="project" value="UniProtKB-UniRule"/>
</dbReference>
<evidence type="ECO:0000256" key="1">
    <source>
        <dbReference type="ARBA" id="ARBA00007484"/>
    </source>
</evidence>
<feature type="domain" description="LexA repressor DNA-binding" evidence="15">
    <location>
        <begin position="2"/>
        <end position="63"/>
    </location>
</feature>
<keyword evidence="4 12" id="KW-0227">DNA damage</keyword>
<keyword evidence="3 12" id="KW-0235">DNA replication</keyword>
<sequence length="241" mass="26354">MLTRKQLDLLRFIQQRMRESGVPPSFDEMKDALDLKSKSGIHRLITALEERGFLRRLPNRARAIEVIRLPESLGPATAAAAPEPRRFTPSVVEGGRAKAVPPRPTTTQFTDEQGRAVSIPVMGRIAAGTPISAIQNQSSAITLSPDFLAGGEHYALEVRGDSMVEAGILDGDLVVIRKQDTANTGDIIVALIDDEEATLKRLRKRGSSIALEAANPAYETRVLGPDRVQIQGRLVSLVRRY</sequence>
<feature type="site" description="Cleavage; by autolysis" evidence="12">
    <location>
        <begin position="127"/>
        <end position="128"/>
    </location>
</feature>
<dbReference type="RefSeq" id="WP_109950401.1">
    <property type="nucleotide sequence ID" value="NZ_CP029551.1"/>
</dbReference>
<dbReference type="GO" id="GO:0045892">
    <property type="term" value="P:negative regulation of DNA-templated transcription"/>
    <property type="evidence" value="ECO:0007669"/>
    <property type="project" value="UniProtKB-UniRule"/>
</dbReference>
<evidence type="ECO:0000256" key="13">
    <source>
        <dbReference type="RuleBase" id="RU003991"/>
    </source>
</evidence>
<dbReference type="FunFam" id="2.10.109.10:FF:000001">
    <property type="entry name" value="LexA repressor"/>
    <property type="match status" value="1"/>
</dbReference>
<evidence type="ECO:0000313" key="17">
    <source>
        <dbReference type="Proteomes" id="UP000246058"/>
    </source>
</evidence>
<evidence type="ECO:0000256" key="9">
    <source>
        <dbReference type="ARBA" id="ARBA00023163"/>
    </source>
</evidence>
<dbReference type="EC" id="3.4.21.88" evidence="12"/>
<reference evidence="16 17" key="1">
    <citation type="submission" date="2018-05" db="EMBL/GenBank/DDBJ databases">
        <title>Complete Genome Sequence of Methylobacterium sp. 17Sr1-43.</title>
        <authorList>
            <person name="Srinivasan S."/>
        </authorList>
    </citation>
    <scope>NUCLEOTIDE SEQUENCE [LARGE SCALE GENOMIC DNA]</scope>
    <source>
        <strain evidence="16 17">17Sr1-43</strain>
    </source>
</reference>
<dbReference type="InterPro" id="IPR006197">
    <property type="entry name" value="Peptidase_S24_LexA"/>
</dbReference>
<proteinExistence type="inferred from homology"/>
<dbReference type="PANTHER" id="PTHR33516:SF2">
    <property type="entry name" value="LEXA REPRESSOR-RELATED"/>
    <property type="match status" value="1"/>
</dbReference>
<dbReference type="InterPro" id="IPR006199">
    <property type="entry name" value="LexA_DNA-bd_dom"/>
</dbReference>
<dbReference type="GO" id="GO:0006260">
    <property type="term" value="P:DNA replication"/>
    <property type="evidence" value="ECO:0007669"/>
    <property type="project" value="UniProtKB-UniRule"/>
</dbReference>
<keyword evidence="9 12" id="KW-0804">Transcription</keyword>
<evidence type="ECO:0000256" key="11">
    <source>
        <dbReference type="ARBA" id="ARBA00023236"/>
    </source>
</evidence>
<evidence type="ECO:0000256" key="12">
    <source>
        <dbReference type="HAMAP-Rule" id="MF_00015"/>
    </source>
</evidence>
<dbReference type="SUPFAM" id="SSF51306">
    <property type="entry name" value="LexA/Signal peptidase"/>
    <property type="match status" value="1"/>
</dbReference>
<evidence type="ECO:0000259" key="14">
    <source>
        <dbReference type="Pfam" id="PF00717"/>
    </source>
</evidence>
<accession>A0A2U8VP73</accession>
<dbReference type="Gene3D" id="1.10.10.10">
    <property type="entry name" value="Winged helix-like DNA-binding domain superfamily/Winged helix DNA-binding domain"/>
    <property type="match status" value="1"/>
</dbReference>
<evidence type="ECO:0000313" key="16">
    <source>
        <dbReference type="EMBL" id="AWN35278.1"/>
    </source>
</evidence>
<gene>
    <name evidence="12" type="primary">lexA</name>
    <name evidence="16" type="ORF">DK427_05630</name>
</gene>
<evidence type="ECO:0000259" key="15">
    <source>
        <dbReference type="Pfam" id="PF01726"/>
    </source>
</evidence>
<dbReference type="AlphaFoldDB" id="A0A2U8VP73"/>
<dbReference type="OrthoDB" id="9802364at2"/>
<evidence type="ECO:0000256" key="10">
    <source>
        <dbReference type="ARBA" id="ARBA00023204"/>
    </source>
</evidence>
<comment type="subunit">
    <text evidence="12">Homodimer.</text>
</comment>
<comment type="function">
    <text evidence="12">Represses a number of genes involved in the response to DNA damage (SOS response), including recA and lexA. In the presence of single-stranded DNA, RecA interacts with LexA causing an autocatalytic cleavage which disrupts the DNA-binding part of LexA, leading to derepression of the SOS regulon and eventually DNA repair.</text>
</comment>
<dbReference type="SUPFAM" id="SSF46785">
    <property type="entry name" value="Winged helix' DNA-binding domain"/>
    <property type="match status" value="1"/>
</dbReference>
<dbReference type="InterPro" id="IPR050077">
    <property type="entry name" value="LexA_repressor"/>
</dbReference>
<dbReference type="EMBL" id="CP029551">
    <property type="protein sequence ID" value="AWN35278.1"/>
    <property type="molecule type" value="Genomic_DNA"/>
</dbReference>
<dbReference type="GO" id="GO:0003677">
    <property type="term" value="F:DNA binding"/>
    <property type="evidence" value="ECO:0007669"/>
    <property type="project" value="UniProtKB-UniRule"/>
</dbReference>
<dbReference type="Pfam" id="PF00717">
    <property type="entry name" value="Peptidase_S24"/>
    <property type="match status" value="1"/>
</dbReference>
<dbReference type="PANTHER" id="PTHR33516">
    <property type="entry name" value="LEXA REPRESSOR"/>
    <property type="match status" value="1"/>
</dbReference>
<organism evidence="16 17">
    <name type="scientific">Methylobacterium radiodurans</name>
    <dbReference type="NCBI Taxonomy" id="2202828"/>
    <lineage>
        <taxon>Bacteria</taxon>
        <taxon>Pseudomonadati</taxon>
        <taxon>Pseudomonadota</taxon>
        <taxon>Alphaproteobacteria</taxon>
        <taxon>Hyphomicrobiales</taxon>
        <taxon>Methylobacteriaceae</taxon>
        <taxon>Methylobacterium</taxon>
    </lineage>
</organism>
<keyword evidence="2 12" id="KW-0678">Repressor</keyword>
<dbReference type="InterPro" id="IPR006200">
    <property type="entry name" value="LexA"/>
</dbReference>
<keyword evidence="7 12" id="KW-0805">Transcription regulation</keyword>
<dbReference type="KEGG" id="meti:DK427_05630"/>
<evidence type="ECO:0000256" key="7">
    <source>
        <dbReference type="ARBA" id="ARBA00023015"/>
    </source>
</evidence>
<dbReference type="Pfam" id="PF01726">
    <property type="entry name" value="LexA_DNA_bind"/>
    <property type="match status" value="1"/>
</dbReference>
<evidence type="ECO:0000256" key="5">
    <source>
        <dbReference type="ARBA" id="ARBA00022801"/>
    </source>
</evidence>
<dbReference type="InterPro" id="IPR036286">
    <property type="entry name" value="LexA/Signal_pep-like_sf"/>
</dbReference>
<protein>
    <recommendedName>
        <fullName evidence="12">LexA repressor</fullName>
        <ecNumber evidence="12">3.4.21.88</ecNumber>
    </recommendedName>
</protein>
<dbReference type="GO" id="GO:0006508">
    <property type="term" value="P:proteolysis"/>
    <property type="evidence" value="ECO:0007669"/>
    <property type="project" value="InterPro"/>
</dbReference>
<evidence type="ECO:0000256" key="2">
    <source>
        <dbReference type="ARBA" id="ARBA00022491"/>
    </source>
</evidence>
<keyword evidence="8 12" id="KW-0238">DNA-binding</keyword>
<dbReference type="InterPro" id="IPR036390">
    <property type="entry name" value="WH_DNA-bd_sf"/>
</dbReference>
<keyword evidence="11 12" id="KW-0742">SOS response</keyword>